<dbReference type="PANTHER" id="PTHR23077:SF27">
    <property type="entry name" value="ATPASE FAMILY GENE 2 PROTEIN HOMOLOG A"/>
    <property type="match status" value="1"/>
</dbReference>
<dbReference type="Pfam" id="PF00004">
    <property type="entry name" value="AAA"/>
    <property type="match status" value="2"/>
</dbReference>
<protein>
    <recommendedName>
        <fullName evidence="4">AAA+ ATPase domain-containing protein</fullName>
    </recommendedName>
</protein>
<dbReference type="Gene3D" id="1.10.8.60">
    <property type="match status" value="2"/>
</dbReference>
<dbReference type="PANTHER" id="PTHR23077">
    <property type="entry name" value="AAA-FAMILY ATPASE"/>
    <property type="match status" value="1"/>
</dbReference>
<feature type="compositionally biased region" description="Low complexity" evidence="3">
    <location>
        <begin position="258"/>
        <end position="268"/>
    </location>
</feature>
<feature type="region of interest" description="Disordered" evidence="3">
    <location>
        <begin position="258"/>
        <end position="277"/>
    </location>
</feature>
<dbReference type="GO" id="GO:0005524">
    <property type="term" value="F:ATP binding"/>
    <property type="evidence" value="ECO:0007669"/>
    <property type="project" value="UniProtKB-KW"/>
</dbReference>
<dbReference type="PROSITE" id="PS00674">
    <property type="entry name" value="AAA"/>
    <property type="match status" value="1"/>
</dbReference>
<dbReference type="Proteomes" id="UP000751190">
    <property type="component" value="Unassembled WGS sequence"/>
</dbReference>
<dbReference type="SUPFAM" id="SSF52540">
    <property type="entry name" value="P-loop containing nucleoside triphosphate hydrolases"/>
    <property type="match status" value="2"/>
</dbReference>
<name>A0A8J5XUX7_DIALT</name>
<reference evidence="5" key="1">
    <citation type="submission" date="2021-05" db="EMBL/GenBank/DDBJ databases">
        <title>The genome of the haptophyte Pavlova lutheri (Diacronema luteri, Pavlovales) - a model for lipid biosynthesis in eukaryotic algae.</title>
        <authorList>
            <person name="Hulatt C.J."/>
            <person name="Posewitz M.C."/>
        </authorList>
    </citation>
    <scope>NUCLEOTIDE SEQUENCE</scope>
    <source>
        <strain evidence="5">NIVA-4/92</strain>
    </source>
</reference>
<dbReference type="Gene3D" id="3.40.50.300">
    <property type="entry name" value="P-loop containing nucleotide triphosphate hydrolases"/>
    <property type="match status" value="2"/>
</dbReference>
<dbReference type="GO" id="GO:0016887">
    <property type="term" value="F:ATP hydrolysis activity"/>
    <property type="evidence" value="ECO:0007669"/>
    <property type="project" value="InterPro"/>
</dbReference>
<proteinExistence type="predicted"/>
<feature type="compositionally biased region" description="Low complexity" evidence="3">
    <location>
        <begin position="1"/>
        <end position="26"/>
    </location>
</feature>
<dbReference type="InterPro" id="IPR041569">
    <property type="entry name" value="AAA_lid_3"/>
</dbReference>
<accession>A0A8J5XUX7</accession>
<dbReference type="FunFam" id="1.10.8.60:FF:000038">
    <property type="entry name" value="spermatogenesis-associated protein 5-like protein 1"/>
    <property type="match status" value="1"/>
</dbReference>
<keyword evidence="6" id="KW-1185">Reference proteome</keyword>
<feature type="domain" description="AAA+ ATPase" evidence="4">
    <location>
        <begin position="319"/>
        <end position="479"/>
    </location>
</feature>
<organism evidence="5 6">
    <name type="scientific">Diacronema lutheri</name>
    <name type="common">Unicellular marine alga</name>
    <name type="synonym">Monochrysis lutheri</name>
    <dbReference type="NCBI Taxonomy" id="2081491"/>
    <lineage>
        <taxon>Eukaryota</taxon>
        <taxon>Haptista</taxon>
        <taxon>Haptophyta</taxon>
        <taxon>Pavlovophyceae</taxon>
        <taxon>Pavlovales</taxon>
        <taxon>Pavlovaceae</taxon>
        <taxon>Diacronema</taxon>
    </lineage>
</organism>
<dbReference type="OrthoDB" id="27435at2759"/>
<evidence type="ECO:0000256" key="2">
    <source>
        <dbReference type="ARBA" id="ARBA00022840"/>
    </source>
</evidence>
<dbReference type="InterPro" id="IPR050168">
    <property type="entry name" value="AAA_ATPase_domain"/>
</dbReference>
<dbReference type="InterPro" id="IPR003959">
    <property type="entry name" value="ATPase_AAA_core"/>
</dbReference>
<evidence type="ECO:0000256" key="3">
    <source>
        <dbReference type="SAM" id="MobiDB-lite"/>
    </source>
</evidence>
<keyword evidence="2" id="KW-0067">ATP-binding</keyword>
<gene>
    <name evidence="5" type="ORF">KFE25_007520</name>
</gene>
<feature type="region of interest" description="Disordered" evidence="3">
    <location>
        <begin position="878"/>
        <end position="912"/>
    </location>
</feature>
<dbReference type="InterPro" id="IPR003593">
    <property type="entry name" value="AAA+_ATPase"/>
</dbReference>
<evidence type="ECO:0000313" key="6">
    <source>
        <dbReference type="Proteomes" id="UP000751190"/>
    </source>
</evidence>
<evidence type="ECO:0000313" key="5">
    <source>
        <dbReference type="EMBL" id="KAG8469002.1"/>
    </source>
</evidence>
<dbReference type="EMBL" id="JAGTXO010000003">
    <property type="protein sequence ID" value="KAG8469002.1"/>
    <property type="molecule type" value="Genomic_DNA"/>
</dbReference>
<feature type="region of interest" description="Disordered" evidence="3">
    <location>
        <begin position="1"/>
        <end position="34"/>
    </location>
</feature>
<evidence type="ECO:0000256" key="1">
    <source>
        <dbReference type="ARBA" id="ARBA00022741"/>
    </source>
</evidence>
<dbReference type="Pfam" id="PF17862">
    <property type="entry name" value="AAA_lid_3"/>
    <property type="match status" value="1"/>
</dbReference>
<dbReference type="FunFam" id="3.40.50.300:FF:000661">
    <property type="entry name" value="calmodulin-interacting protein 111 isoform X1"/>
    <property type="match status" value="1"/>
</dbReference>
<evidence type="ECO:0000259" key="4">
    <source>
        <dbReference type="SMART" id="SM00382"/>
    </source>
</evidence>
<comment type="caution">
    <text evidence="5">The sequence shown here is derived from an EMBL/GenBank/DDBJ whole genome shotgun (WGS) entry which is preliminary data.</text>
</comment>
<dbReference type="InterPro" id="IPR003960">
    <property type="entry name" value="ATPase_AAA_CS"/>
</dbReference>
<feature type="domain" description="AAA+ ATPase" evidence="4">
    <location>
        <begin position="631"/>
        <end position="785"/>
    </location>
</feature>
<keyword evidence="1" id="KW-0547">Nucleotide-binding</keyword>
<dbReference type="AlphaFoldDB" id="A0A8J5XUX7"/>
<sequence>MAPSRRASRGAEAPSPRSAPRRSAAADVEGGGTPGASVASVGVVGRLCALPADAPAAGDASAPCALLGWELFAQLGACVGDAIELGAPGGARAHVRAWASRKLPPAGIALDRRARALLARGCDGVLAPRAELLLAALAAQPARAAAIEMEVDARARVSIDDALTAYARAWLCGAALARGAQSPLPWQGRDVWLTLVAARLEDGSSPADGVPVRVEMLTALRLVCAGPSGAGAVGSCARAPERPAVALDAPPIATPAAKPAAAPVVAPAERSRSAGDEPSRALGALGALGGVPDEVWQALADLRLALHRPALFAELGVRPMRGCLVCGPVGSGRTAVARALAADAAVAYDAGEMGGAGSVPIYVSAARLLAERGVAGVDGALLALFARARAAAPAVVVLDELELLAPPRGGGGGGGGASTGAPRVDAAARAVGALLTALDGVCSSAAVALIATCVRADDVEPALRRPGRLDLEIELSPPTARDRLDMLTRMTDVRARERGGAGVTAPSVQLLRALAARSHGYVAADLAALLRELEWLRADADTGADVTVDVDADADVDADDAHRALSEAEARLLSLALARVPPSALRDAQLEIPTVRWSDIGGQEEAIGALREAIEWPLRHARSFARLGVRAPRGVLLYGPPGCSKTLTAKALASESGLNFVAVKGPELFSKWVGESEKAVQGLFRKARAAAPAIIFFDEIDALAPSRAGVGAESAGGGGGGSAVGMRVLAQLLHEMDGVGGAESTGSIERAHVVVLGATNRPDLIDAALLRPGRFDRLLYVGLPERAARLAILRVHTRGTPLAADVRLEQLAERTRGYSGAELAAVCREAALAALTEAEDAADVAMRHFEAALRAVTPRTPAALLELYARYQQGVSRAERGGAQASQPGDRPLPQSLIDTAGSLSLDEPEYV</sequence>
<dbReference type="InterPro" id="IPR027417">
    <property type="entry name" value="P-loop_NTPase"/>
</dbReference>
<dbReference type="GO" id="GO:0005737">
    <property type="term" value="C:cytoplasm"/>
    <property type="evidence" value="ECO:0007669"/>
    <property type="project" value="TreeGrafter"/>
</dbReference>
<dbReference type="SMART" id="SM00382">
    <property type="entry name" value="AAA"/>
    <property type="match status" value="2"/>
</dbReference>